<dbReference type="AlphaFoldDB" id="A0A556MXN7"/>
<dbReference type="Proteomes" id="UP000318733">
    <property type="component" value="Unassembled WGS sequence"/>
</dbReference>
<sequence length="547" mass="62636">MTGLLCLGSLFASAQGVKTLQSAPKIVNIVNFIRLLEPRDEKITEDVLYQTVVKQVEIMKKYHLGGTFLLQYDALMDRRYQTLLAGLPKGSFEIGAWWEIPQPLVENAGMKWRGRYPWDWRANIGFSTGYTPAEREKIIDVYFRDFKKIFGYYPKSVASWFIDAYSLNYMYKKYHIIASANCKDQYGTDGYTLWGGYWNQAYYPSKINSYMPAQHADQQIPVPIFRMLGSDPVRQYDTGISSSRQGVITLEPVYNFGGGDAGWVNWFFKALTDDNSVNFNYTQAGQENSFTWDAMKKGFEIQMPLIAKLRNEHKVKVETMEQSGTWFKKKFPVTPPTSFTVSKDIEGSDLKTAWYNSRFYRINILWEHNNLRIRDIHLFDEKFPSVYETQPVTSNECVFFTLPIVDGYIWSKPNDLAGLRVKALIDGKEVLLEGGDPKFSKTQNGTLHISWPLSTIKGSLEIDLAESRIKMNLLSKTKIDWYFDLHATTGAKLPFENIGASALTCKFEDTNYTLKALKGNFSQPDNGSVLRLKPQMNTIVLNLADIK</sequence>
<keyword evidence="2" id="KW-1185">Reference proteome</keyword>
<accession>A0A556MXN7</accession>
<evidence type="ECO:0000313" key="2">
    <source>
        <dbReference type="Proteomes" id="UP000318733"/>
    </source>
</evidence>
<proteinExistence type="predicted"/>
<protein>
    <submittedName>
        <fullName evidence="1">Uncharacterized protein</fullName>
    </submittedName>
</protein>
<evidence type="ECO:0000313" key="1">
    <source>
        <dbReference type="EMBL" id="TSJ44662.1"/>
    </source>
</evidence>
<dbReference type="EMBL" id="VLPK01000001">
    <property type="protein sequence ID" value="TSJ44662.1"/>
    <property type="molecule type" value="Genomic_DNA"/>
</dbReference>
<reference evidence="1 2" key="1">
    <citation type="submission" date="2019-07" db="EMBL/GenBank/DDBJ databases">
        <authorList>
            <person name="Huq M.A."/>
        </authorList>
    </citation>
    <scope>NUCLEOTIDE SEQUENCE [LARGE SCALE GENOMIC DNA]</scope>
    <source>
        <strain evidence="1 2">MAH-19</strain>
    </source>
</reference>
<name>A0A556MXN7_9SPHI</name>
<dbReference type="Gene3D" id="3.20.20.510">
    <property type="entry name" value="Uncharacterised protein PF12979, DUF3863"/>
    <property type="match status" value="1"/>
</dbReference>
<organism evidence="1 2">
    <name type="scientific">Mucilaginibacter corticis</name>
    <dbReference type="NCBI Taxonomy" id="2597670"/>
    <lineage>
        <taxon>Bacteria</taxon>
        <taxon>Pseudomonadati</taxon>
        <taxon>Bacteroidota</taxon>
        <taxon>Sphingobacteriia</taxon>
        <taxon>Sphingobacteriales</taxon>
        <taxon>Sphingobacteriaceae</taxon>
        <taxon>Mucilaginibacter</taxon>
    </lineage>
</organism>
<comment type="caution">
    <text evidence="1">The sequence shown here is derived from an EMBL/GenBank/DDBJ whole genome shotgun (WGS) entry which is preliminary data.</text>
</comment>
<gene>
    <name evidence="1" type="ORF">FO440_07250</name>
</gene>
<dbReference type="OrthoDB" id="2488311at2"/>